<name>V6DGG6_9BACT</name>
<protein>
    <submittedName>
        <fullName evidence="1">Uncharacterized protein</fullName>
    </submittedName>
</protein>
<dbReference type="Proteomes" id="UP000018769">
    <property type="component" value="Chromosome I"/>
</dbReference>
<dbReference type="EMBL" id="HG793133">
    <property type="protein sequence ID" value="CDK30660.1"/>
    <property type="molecule type" value="Genomic_DNA"/>
</dbReference>
<keyword evidence="2" id="KW-1185">Reference proteome</keyword>
<dbReference type="HOGENOM" id="CLU_1254037_0_0_7"/>
<sequence length="220" mass="25568">MNLKNYFLFFCFFIILNKHFNTNTMSKSLTESTIKIACTKSLELGCLFKIASTSNNITTSFKKIRSIKNRQNIERLYTKVKQILMFVEQNKFNSHSKENLKDLHLIFIDCLNNNDINIAQILLNLGFKSSKALNITDDKGYTILDYVLLKLDENKDSSDLDQYKELAKELLENQANFGKLNERVPKMLTLLKVLSEENATLKEDIETILEKIKQEFAENF</sequence>
<reference evidence="1 2" key="1">
    <citation type="journal article" date="2015" name="Biol. Direct">
        <title>Babela massiliensis, a representative of a widespread bacterial phylum with unusual adaptations to parasitism in amoebae.</title>
        <authorList>
            <person name="Pagnier I."/>
            <person name="Yutin N."/>
            <person name="Croce O."/>
            <person name="Makarova K.S."/>
            <person name="Wolf Y.I."/>
            <person name="Benamar S."/>
            <person name="Raoult D."/>
            <person name="Koonin E.V."/>
            <person name="La Scola B."/>
        </authorList>
    </citation>
    <scope>NUCLEOTIDE SEQUENCE [LARGE SCALE GENOMIC DNA]</scope>
    <source>
        <strain evidence="2">BABL1</strain>
    </source>
</reference>
<dbReference type="KEGG" id="dpb:BABL1_gene_355"/>
<proteinExistence type="predicted"/>
<evidence type="ECO:0000313" key="1">
    <source>
        <dbReference type="EMBL" id="CDK30660.1"/>
    </source>
</evidence>
<gene>
    <name evidence="1" type="ORF">BABL1_gene_355</name>
</gene>
<accession>V6DGG6</accession>
<evidence type="ECO:0000313" key="2">
    <source>
        <dbReference type="Proteomes" id="UP000018769"/>
    </source>
</evidence>
<dbReference type="AlphaFoldDB" id="V6DGG6"/>
<organism evidence="1 2">
    <name type="scientific">Candidatus Babela massiliensis</name>
    <dbReference type="NCBI Taxonomy" id="673862"/>
    <lineage>
        <taxon>Bacteria</taxon>
        <taxon>Candidatus Babelota</taxon>
        <taxon>Candidatus Babeliae</taxon>
        <taxon>Candidatus Babeliales</taxon>
        <taxon>Candidatus Babeliaceae</taxon>
        <taxon>Candidatus Babela</taxon>
    </lineage>
</organism>
<dbReference type="STRING" id="673862.BABL1_gene_355"/>